<sequence length="100" mass="11226">MTKEFLLNCDTKIAKSIACTAAKHDDEHFDITKEVATDVVRTITESIMPISELTAPYVVAALRSLANGIEEGMDPLDKEYAKVLQILMGRIQFKREVERV</sequence>
<name>A0ABV1IVX7_9FIRM</name>
<gene>
    <name evidence="1" type="ORF">AAAU51_09320</name>
</gene>
<dbReference type="EMBL" id="JBBNIN010000013">
    <property type="protein sequence ID" value="MEQ2711373.1"/>
    <property type="molecule type" value="Genomic_DNA"/>
</dbReference>
<dbReference type="Proteomes" id="UP001482154">
    <property type="component" value="Unassembled WGS sequence"/>
</dbReference>
<protein>
    <submittedName>
        <fullName evidence="1">Uncharacterized protein</fullName>
    </submittedName>
</protein>
<proteinExistence type="predicted"/>
<evidence type="ECO:0000313" key="2">
    <source>
        <dbReference type="Proteomes" id="UP001482154"/>
    </source>
</evidence>
<evidence type="ECO:0000313" key="1">
    <source>
        <dbReference type="EMBL" id="MEQ2711373.1"/>
    </source>
</evidence>
<reference evidence="1 2" key="1">
    <citation type="submission" date="2024-04" db="EMBL/GenBank/DDBJ databases">
        <title>Human intestinal bacterial collection.</title>
        <authorList>
            <person name="Pauvert C."/>
            <person name="Hitch T.C.A."/>
            <person name="Clavel T."/>
        </authorList>
    </citation>
    <scope>NUCLEOTIDE SEQUENCE [LARGE SCALE GENOMIC DNA]</scope>
    <source>
        <strain evidence="1 2">CLA-AA-H249</strain>
    </source>
</reference>
<comment type="caution">
    <text evidence="1">The sequence shown here is derived from an EMBL/GenBank/DDBJ whole genome shotgun (WGS) entry which is preliminary data.</text>
</comment>
<organism evidence="1 2">
    <name type="scientific">Anaerostipes amylophilus</name>
    <dbReference type="NCBI Taxonomy" id="2981779"/>
    <lineage>
        <taxon>Bacteria</taxon>
        <taxon>Bacillati</taxon>
        <taxon>Bacillota</taxon>
        <taxon>Clostridia</taxon>
        <taxon>Lachnospirales</taxon>
        <taxon>Lachnospiraceae</taxon>
        <taxon>Anaerostipes</taxon>
    </lineage>
</organism>
<keyword evidence="2" id="KW-1185">Reference proteome</keyword>
<dbReference type="RefSeq" id="WP_349111101.1">
    <property type="nucleotide sequence ID" value="NZ_JBBNIN010000013.1"/>
</dbReference>
<accession>A0ABV1IVX7</accession>